<comment type="caution">
    <text evidence="3">The sequence shown here is derived from an EMBL/GenBank/DDBJ whole genome shotgun (WGS) entry which is preliminary data.</text>
</comment>
<evidence type="ECO:0000259" key="2">
    <source>
        <dbReference type="Pfam" id="PF01494"/>
    </source>
</evidence>
<feature type="domain" description="FAD-binding" evidence="2">
    <location>
        <begin position="19"/>
        <end position="356"/>
    </location>
</feature>
<dbReference type="Gene3D" id="3.50.50.60">
    <property type="entry name" value="FAD/NAD(P)-binding domain"/>
    <property type="match status" value="1"/>
</dbReference>
<dbReference type="RefSeq" id="WP_136357327.1">
    <property type="nucleotide sequence ID" value="NZ_SSNY01000006.1"/>
</dbReference>
<dbReference type="Pfam" id="PF01494">
    <property type="entry name" value="FAD_binding_3"/>
    <property type="match status" value="1"/>
</dbReference>
<accession>A0ABY2Q6U0</accession>
<gene>
    <name evidence="3" type="ORF">E6C48_11625</name>
</gene>
<dbReference type="InterPro" id="IPR002938">
    <property type="entry name" value="FAD-bd"/>
</dbReference>
<keyword evidence="3" id="KW-0560">Oxidoreductase</keyword>
<sequence length="401" mass="43601">MFVKVSLKEQVEKQRADRLRVLVVGAGVAGLTLAQLLRRGGLNPVLIERALDNADEGYMLALMPLVDPAMQALGIKDEYRAESVPFHHYRLHGHNGPLLREYEIDTLLDAYGDYRGLARGELLEVLATHGAPISRGATLKSIQQTAKAMETVLQDGNGTVEATFDAVVLADGLHSESRAMLLDASQVTTYDTDWAGWVAWIETDAAHADQGDEIWGADFFVGIYPVKGRAGVFVGGDRADMREGPAAFIAHIRNQLTTVDPWFERALATVEAGKDLYFWKLTDCRADTWVVGRVALVGDAAAGFLPTAGIGAGMAMESATVLARHLLDAGPEDVGEALQAYEHAQRPRAEAAQDNSRQLAKLMFRHSRALAVIRDLAVRLVPLATVLGPIRKLLDHRPISA</sequence>
<evidence type="ECO:0000313" key="3">
    <source>
        <dbReference type="EMBL" id="THF56967.1"/>
    </source>
</evidence>
<dbReference type="InterPro" id="IPR051704">
    <property type="entry name" value="FAD_aromatic-hydroxylase"/>
</dbReference>
<name>A0ABY2Q6U0_9HYPH</name>
<keyword evidence="3" id="KW-0503">Monooxygenase</keyword>
<dbReference type="SUPFAM" id="SSF51905">
    <property type="entry name" value="FAD/NAD(P)-binding domain"/>
    <property type="match status" value="1"/>
</dbReference>
<dbReference type="Proteomes" id="UP000306441">
    <property type="component" value="Unassembled WGS sequence"/>
</dbReference>
<dbReference type="InterPro" id="IPR036188">
    <property type="entry name" value="FAD/NAD-bd_sf"/>
</dbReference>
<dbReference type="PRINTS" id="PR00420">
    <property type="entry name" value="RNGMNOXGNASE"/>
</dbReference>
<keyword evidence="1" id="KW-1133">Transmembrane helix</keyword>
<dbReference type="GO" id="GO:0004497">
    <property type="term" value="F:monooxygenase activity"/>
    <property type="evidence" value="ECO:0007669"/>
    <property type="project" value="UniProtKB-KW"/>
</dbReference>
<protein>
    <submittedName>
        <fullName evidence="3">FAD-dependent monooxygenase</fullName>
    </submittedName>
</protein>
<keyword evidence="1" id="KW-0472">Membrane</keyword>
<evidence type="ECO:0000313" key="4">
    <source>
        <dbReference type="Proteomes" id="UP000306441"/>
    </source>
</evidence>
<dbReference type="PANTHER" id="PTHR46865:SF8">
    <property type="entry name" value="POSSIBLE OXIDOREDUCTASE"/>
    <property type="match status" value="1"/>
</dbReference>
<evidence type="ECO:0000256" key="1">
    <source>
        <dbReference type="SAM" id="Phobius"/>
    </source>
</evidence>
<dbReference type="PANTHER" id="PTHR46865">
    <property type="entry name" value="OXIDOREDUCTASE-RELATED"/>
    <property type="match status" value="1"/>
</dbReference>
<feature type="transmembrane region" description="Helical" evidence="1">
    <location>
        <begin position="21"/>
        <end position="37"/>
    </location>
</feature>
<organism evidence="3 4">
    <name type="scientific">Ollibium composti</name>
    <dbReference type="NCBI Taxonomy" id="2675109"/>
    <lineage>
        <taxon>Bacteria</taxon>
        <taxon>Pseudomonadati</taxon>
        <taxon>Pseudomonadota</taxon>
        <taxon>Alphaproteobacteria</taxon>
        <taxon>Hyphomicrobiales</taxon>
        <taxon>Phyllobacteriaceae</taxon>
        <taxon>Ollibium</taxon>
    </lineage>
</organism>
<reference evidence="3 4" key="1">
    <citation type="submission" date="2019-04" db="EMBL/GenBank/DDBJ databases">
        <title>Mesorhizobium composti sp. nov., isolated from compost.</title>
        <authorList>
            <person name="Lin S.-Y."/>
            <person name="Hameed A."/>
            <person name="Hsieh Y.-T."/>
            <person name="Young C.-C."/>
        </authorList>
    </citation>
    <scope>NUCLEOTIDE SEQUENCE [LARGE SCALE GENOMIC DNA]</scope>
    <source>
        <strain evidence="3 4">CC-YTH430</strain>
    </source>
</reference>
<dbReference type="EMBL" id="SSNY01000006">
    <property type="protein sequence ID" value="THF56967.1"/>
    <property type="molecule type" value="Genomic_DNA"/>
</dbReference>
<keyword evidence="4" id="KW-1185">Reference proteome</keyword>
<keyword evidence="1" id="KW-0812">Transmembrane</keyword>
<proteinExistence type="predicted"/>